<dbReference type="AlphaFoldDB" id="A0A2V3IC54"/>
<keyword evidence="2" id="KW-1185">Reference proteome</keyword>
<gene>
    <name evidence="1" type="ORF">BWQ96_10644</name>
</gene>
<accession>A0A2V3IC54</accession>
<proteinExistence type="predicted"/>
<comment type="caution">
    <text evidence="1">The sequence shown here is derived from an EMBL/GenBank/DDBJ whole genome shotgun (WGS) entry which is preliminary data.</text>
</comment>
<evidence type="ECO:0000313" key="1">
    <source>
        <dbReference type="EMBL" id="PXF39651.1"/>
    </source>
</evidence>
<name>A0A2V3IC54_9FLOR</name>
<dbReference type="EMBL" id="NBIV01000563">
    <property type="protein sequence ID" value="PXF39651.1"/>
    <property type="molecule type" value="Genomic_DNA"/>
</dbReference>
<reference evidence="1 2" key="1">
    <citation type="journal article" date="2018" name="Mol. Biol. Evol.">
        <title>Analysis of the draft genome of the red seaweed Gracilariopsis chorda provides insights into genome size evolution in Rhodophyta.</title>
        <authorList>
            <person name="Lee J."/>
            <person name="Yang E.C."/>
            <person name="Graf L."/>
            <person name="Yang J.H."/>
            <person name="Qiu H."/>
            <person name="Zel Zion U."/>
            <person name="Chan C.X."/>
            <person name="Stephens T.G."/>
            <person name="Weber A.P.M."/>
            <person name="Boo G.H."/>
            <person name="Boo S.M."/>
            <person name="Kim K.M."/>
            <person name="Shin Y."/>
            <person name="Jung M."/>
            <person name="Lee S.J."/>
            <person name="Yim H.S."/>
            <person name="Lee J.H."/>
            <person name="Bhattacharya D."/>
            <person name="Yoon H.S."/>
        </authorList>
    </citation>
    <scope>NUCLEOTIDE SEQUENCE [LARGE SCALE GENOMIC DNA]</scope>
    <source>
        <strain evidence="1 2">SKKU-2015</strain>
        <tissue evidence="1">Whole body</tissue>
    </source>
</reference>
<sequence>MAESPDELTYEQSSEEKHGNVEYYAPCKHACVENQSPYIQSSFESLLGTCTSEFNRKNTANIIHSLLFAALLLDRTTSYVILARKLRKSSTYRSMLPDTVALSGMVLFCLNQVLRFITRCKDSIITEAVQDRGSFSEAKNRMLDFLQTVGETLVHDLGDICLHELEELHKHGSLSFRV</sequence>
<dbReference type="Proteomes" id="UP000247409">
    <property type="component" value="Unassembled WGS sequence"/>
</dbReference>
<organism evidence="1 2">
    <name type="scientific">Gracilariopsis chorda</name>
    <dbReference type="NCBI Taxonomy" id="448386"/>
    <lineage>
        <taxon>Eukaryota</taxon>
        <taxon>Rhodophyta</taxon>
        <taxon>Florideophyceae</taxon>
        <taxon>Rhodymeniophycidae</taxon>
        <taxon>Gracilariales</taxon>
        <taxon>Gracilariaceae</taxon>
        <taxon>Gracilariopsis</taxon>
    </lineage>
</organism>
<evidence type="ECO:0000313" key="2">
    <source>
        <dbReference type="Proteomes" id="UP000247409"/>
    </source>
</evidence>
<protein>
    <submittedName>
        <fullName evidence="1">Uncharacterized protein</fullName>
    </submittedName>
</protein>